<feature type="domain" description="AB hydrolase-1" evidence="1">
    <location>
        <begin position="53"/>
        <end position="323"/>
    </location>
</feature>
<dbReference type="SUPFAM" id="SSF53474">
    <property type="entry name" value="alpha/beta-Hydrolases"/>
    <property type="match status" value="1"/>
</dbReference>
<dbReference type="AlphaFoldDB" id="A0A7G2CP77"/>
<evidence type="ECO:0000313" key="2">
    <source>
        <dbReference type="EMBL" id="CAD2221658.1"/>
    </source>
</evidence>
<sequence>MPNPATVNVDVPLTAYRRCKPNPEDKFISIGVCPTTKKEITICYQTHGDPTNPPLVLIHGLDATLYIYQEAFVNALVKRGFYVVRYDNRDSGCSTHLDGFPYVWFSRLLLPRWASIGEGQPPYRLEDMADDGLKLIDRLGLTKNGRKVHIMGASMGGMIVQLMAIKAKEILASANILYSNCGGRDVVPQGFWMTLSYLYSPASDSEAHLMKYRMEAARRLTGDYPVEPELEAVCRMLLTRSPDDSPSLWRQVWAILRSTSRGEQLRQLNPDPIQLENYEATYLPVTIIHGTEDAMIPVINAVRLANFINRSKLVTFPRMGHSIPGPLVDLIADEVALHIAPNTSHHGMIFLFYLFSSLFPSQ</sequence>
<proteinExistence type="predicted"/>
<dbReference type="VEuPathDB" id="TriTrypDB:ADEAN_000919000"/>
<dbReference type="InterPro" id="IPR050471">
    <property type="entry name" value="AB_hydrolase"/>
</dbReference>
<evidence type="ECO:0000313" key="3">
    <source>
        <dbReference type="Proteomes" id="UP000515908"/>
    </source>
</evidence>
<dbReference type="PANTHER" id="PTHR43433">
    <property type="entry name" value="HYDROLASE, ALPHA/BETA FOLD FAMILY PROTEIN"/>
    <property type="match status" value="1"/>
</dbReference>
<name>A0A7G2CP77_9TRYP</name>
<dbReference type="InterPro" id="IPR000073">
    <property type="entry name" value="AB_hydrolase_1"/>
</dbReference>
<reference evidence="2 3" key="1">
    <citation type="submission" date="2020-08" db="EMBL/GenBank/DDBJ databases">
        <authorList>
            <person name="Newling K."/>
            <person name="Davey J."/>
            <person name="Forrester S."/>
        </authorList>
    </citation>
    <scope>NUCLEOTIDE SEQUENCE [LARGE SCALE GENOMIC DNA]</scope>
    <source>
        <strain evidence="3">Crithidia deanei Carvalho (ATCC PRA-265)</strain>
    </source>
</reference>
<dbReference type="InterPro" id="IPR029058">
    <property type="entry name" value="AB_hydrolase_fold"/>
</dbReference>
<organism evidence="2 3">
    <name type="scientific">Angomonas deanei</name>
    <dbReference type="NCBI Taxonomy" id="59799"/>
    <lineage>
        <taxon>Eukaryota</taxon>
        <taxon>Discoba</taxon>
        <taxon>Euglenozoa</taxon>
        <taxon>Kinetoplastea</taxon>
        <taxon>Metakinetoplastina</taxon>
        <taxon>Trypanosomatida</taxon>
        <taxon>Trypanosomatidae</taxon>
        <taxon>Strigomonadinae</taxon>
        <taxon>Angomonas</taxon>
    </lineage>
</organism>
<dbReference type="Proteomes" id="UP000515908">
    <property type="component" value="Chromosome 22"/>
</dbReference>
<dbReference type="GO" id="GO:0004177">
    <property type="term" value="F:aminopeptidase activity"/>
    <property type="evidence" value="ECO:0007669"/>
    <property type="project" value="UniProtKB-KW"/>
</dbReference>
<keyword evidence="2" id="KW-0031">Aminopeptidase</keyword>
<protein>
    <submittedName>
        <fullName evidence="2">Alpha/beta hydrolase fold/Serine aminopeptidase, S33/Alpha/beta hydrolase family, putative</fullName>
    </submittedName>
</protein>
<dbReference type="Pfam" id="PF00561">
    <property type="entry name" value="Abhydrolase_1"/>
    <property type="match status" value="1"/>
</dbReference>
<gene>
    <name evidence="2" type="ORF">ADEAN_000919000</name>
</gene>
<keyword evidence="2" id="KW-0645">Protease</keyword>
<keyword evidence="3" id="KW-1185">Reference proteome</keyword>
<evidence type="ECO:0000259" key="1">
    <source>
        <dbReference type="Pfam" id="PF00561"/>
    </source>
</evidence>
<accession>A0A7G2CP77</accession>
<dbReference type="EMBL" id="LR877166">
    <property type="protein sequence ID" value="CAD2221658.1"/>
    <property type="molecule type" value="Genomic_DNA"/>
</dbReference>
<dbReference type="OrthoDB" id="19657at2759"/>
<keyword evidence="2" id="KW-0378">Hydrolase</keyword>
<dbReference type="PANTHER" id="PTHR43433:SF7">
    <property type="entry name" value="ALPHA_BETA FOLD FAMILY, PUTATIVE-RELATED"/>
    <property type="match status" value="1"/>
</dbReference>
<dbReference type="Gene3D" id="3.40.50.1820">
    <property type="entry name" value="alpha/beta hydrolase"/>
    <property type="match status" value="1"/>
</dbReference>